<keyword evidence="3 7" id="KW-1003">Cell membrane</keyword>
<proteinExistence type="inferred from homology"/>
<gene>
    <name evidence="9" type="ORF">KOI35_31145</name>
</gene>
<evidence type="ECO:0000256" key="6">
    <source>
        <dbReference type="ARBA" id="ARBA00023136"/>
    </source>
</evidence>
<name>A0ABS5YX15_9ACTN</name>
<dbReference type="InterPro" id="IPR032816">
    <property type="entry name" value="VTT_dom"/>
</dbReference>
<keyword evidence="4 7" id="KW-0812">Transmembrane</keyword>
<feature type="domain" description="VTT" evidence="8">
    <location>
        <begin position="36"/>
        <end position="161"/>
    </location>
</feature>
<feature type="transmembrane region" description="Helical" evidence="7">
    <location>
        <begin position="14"/>
        <end position="36"/>
    </location>
</feature>
<evidence type="ECO:0000313" key="9">
    <source>
        <dbReference type="EMBL" id="MBU2667977.1"/>
    </source>
</evidence>
<comment type="similarity">
    <text evidence="2 7">Belongs to the DedA family.</text>
</comment>
<reference evidence="9 10" key="1">
    <citation type="submission" date="2021-06" db="EMBL/GenBank/DDBJ databases">
        <title>Actinoplanes lichenicola sp. nov., and Actinoplanes ovalisporus sp. nov., isolated from lichen in Thailand.</title>
        <authorList>
            <person name="Saeng-In P."/>
            <person name="Kanchanasin P."/>
            <person name="Yuki M."/>
            <person name="Kudo T."/>
            <person name="Ohkuma M."/>
            <person name="Phongsopitanun W."/>
            <person name="Tanasupawat S."/>
        </authorList>
    </citation>
    <scope>NUCLEOTIDE SEQUENCE [LARGE SCALE GENOMIC DNA]</scope>
    <source>
        <strain evidence="9 10">NBRC 110975</strain>
    </source>
</reference>
<dbReference type="Pfam" id="PF09335">
    <property type="entry name" value="VTT_dom"/>
    <property type="match status" value="1"/>
</dbReference>
<dbReference type="EMBL" id="JAHKKG010000010">
    <property type="protein sequence ID" value="MBU2667977.1"/>
    <property type="molecule type" value="Genomic_DNA"/>
</dbReference>
<evidence type="ECO:0000256" key="7">
    <source>
        <dbReference type="RuleBase" id="RU367016"/>
    </source>
</evidence>
<accession>A0ABS5YX15</accession>
<dbReference type="PANTHER" id="PTHR30353">
    <property type="entry name" value="INNER MEMBRANE PROTEIN DEDA-RELATED"/>
    <property type="match status" value="1"/>
</dbReference>
<protein>
    <submittedName>
        <fullName evidence="9">DedA family protein</fullName>
    </submittedName>
</protein>
<sequence>MTHLIDLIAAVPPWLTYLLIGLLAFGEAAAFVGLVLPGETALIVGGVLAATGHISLPVLLVLAVLAAVAGDSVGYEIGRHGGPAIMSSRAGRFVGAKRWAAAEAFTRRHGGWSVFLGRWVGLARALTPALAGMTRMPYRKFLLFNATGGILWSVAVVLAGYFAGASWPHVSALLGNVTYVVVAAVLILLAVKYRKRLSPYVRPVLAAAALTAVLAAGAAPIVVPRWPAETSEVAQPGSVDPAGPAG</sequence>
<dbReference type="Proteomes" id="UP001519654">
    <property type="component" value="Unassembled WGS sequence"/>
</dbReference>
<evidence type="ECO:0000256" key="4">
    <source>
        <dbReference type="ARBA" id="ARBA00022692"/>
    </source>
</evidence>
<evidence type="ECO:0000256" key="3">
    <source>
        <dbReference type="ARBA" id="ARBA00022475"/>
    </source>
</evidence>
<keyword evidence="6 7" id="KW-0472">Membrane</keyword>
<feature type="transmembrane region" description="Helical" evidence="7">
    <location>
        <begin position="142"/>
        <end position="164"/>
    </location>
</feature>
<keyword evidence="10" id="KW-1185">Reference proteome</keyword>
<evidence type="ECO:0000313" key="10">
    <source>
        <dbReference type="Proteomes" id="UP001519654"/>
    </source>
</evidence>
<evidence type="ECO:0000256" key="2">
    <source>
        <dbReference type="ARBA" id="ARBA00010792"/>
    </source>
</evidence>
<evidence type="ECO:0000256" key="1">
    <source>
        <dbReference type="ARBA" id="ARBA00004651"/>
    </source>
</evidence>
<feature type="transmembrane region" description="Helical" evidence="7">
    <location>
        <begin position="203"/>
        <end position="223"/>
    </location>
</feature>
<dbReference type="RefSeq" id="WP_215792231.1">
    <property type="nucleotide sequence ID" value="NZ_JAHKKG010000010.1"/>
</dbReference>
<comment type="subcellular location">
    <subcellularLocation>
        <location evidence="1 7">Cell membrane</location>
        <topology evidence="1 7">Multi-pass membrane protein</topology>
    </subcellularLocation>
</comment>
<dbReference type="PANTHER" id="PTHR30353:SF15">
    <property type="entry name" value="INNER MEMBRANE PROTEIN YABI"/>
    <property type="match status" value="1"/>
</dbReference>
<evidence type="ECO:0000256" key="5">
    <source>
        <dbReference type="ARBA" id="ARBA00022989"/>
    </source>
</evidence>
<feature type="transmembrane region" description="Helical" evidence="7">
    <location>
        <begin position="42"/>
        <end position="69"/>
    </location>
</feature>
<keyword evidence="5 7" id="KW-1133">Transmembrane helix</keyword>
<comment type="caution">
    <text evidence="9">The sequence shown here is derived from an EMBL/GenBank/DDBJ whole genome shotgun (WGS) entry which is preliminary data.</text>
</comment>
<organism evidence="9 10">
    <name type="scientific">Paractinoplanes bogorensis</name>
    <dbReference type="NCBI Taxonomy" id="1610840"/>
    <lineage>
        <taxon>Bacteria</taxon>
        <taxon>Bacillati</taxon>
        <taxon>Actinomycetota</taxon>
        <taxon>Actinomycetes</taxon>
        <taxon>Micromonosporales</taxon>
        <taxon>Micromonosporaceae</taxon>
        <taxon>Paractinoplanes</taxon>
    </lineage>
</organism>
<dbReference type="InterPro" id="IPR032818">
    <property type="entry name" value="DedA-like"/>
</dbReference>
<feature type="transmembrane region" description="Helical" evidence="7">
    <location>
        <begin position="170"/>
        <end position="191"/>
    </location>
</feature>
<evidence type="ECO:0000259" key="8">
    <source>
        <dbReference type="Pfam" id="PF09335"/>
    </source>
</evidence>